<dbReference type="PIRSF" id="PIRSF002741">
    <property type="entry name" value="MppA"/>
    <property type="match status" value="1"/>
</dbReference>
<dbReference type="EMBL" id="PGGN01000001">
    <property type="protein sequence ID" value="PSH60424.1"/>
    <property type="molecule type" value="Genomic_DNA"/>
</dbReference>
<dbReference type="GO" id="GO:1904680">
    <property type="term" value="F:peptide transmembrane transporter activity"/>
    <property type="evidence" value="ECO:0007669"/>
    <property type="project" value="TreeGrafter"/>
</dbReference>
<feature type="signal peptide" evidence="4">
    <location>
        <begin position="1"/>
        <end position="20"/>
    </location>
</feature>
<evidence type="ECO:0000256" key="3">
    <source>
        <dbReference type="ARBA" id="ARBA00022729"/>
    </source>
</evidence>
<comment type="subcellular location">
    <subcellularLocation>
        <location evidence="1">Periplasm</location>
    </subcellularLocation>
</comment>
<sequence>MSRILLNRRSFLATTASAGAMVILPNRAGALAAAPVKGGRLVVAGDSEPANLNPAIVASNGVFFVASKVIEPLAEQSYEGSDGLAPRLAISWEGSADGHTATFKLRDGVTWHDGKPFTSADVAFSALEVWRKLQNLGRVVFKNLESVETPDDHTAVFKFSQPTPFQLIRNALPVVTSVLPKHLYEGTDIAKNPANQKLVGTGPFKFGEYKPGEYYLLKRNDAYWQKDAPLLDEIVYQILPDRAAAGNALEAGEIQLAAFSAVPLADLERISKVPGLKVYPNGYEALTYQLIVEINHRRKELADVRVRRALAHSIDHAFVVKTIFLGYAKSATGPIPAYDKTFYEPDTATYAFDPAKAEALLDEAGYKRGADGNRFTLKLRPAPFFNETKQFGDYLRQALAKIGIDARVVSNDTPAHLKAVYTDHDFDITVATPVYRSDPAISTTILFESGLPAGVPFSNQYGYANAEVDRLIKDAASEIDAAKRADLYKELQRKVADDLPLINVAEFSFISVAHDSVQNVSNNPRWAVSNWADVWLRE</sequence>
<evidence type="ECO:0000313" key="7">
    <source>
        <dbReference type="Proteomes" id="UP000241158"/>
    </source>
</evidence>
<evidence type="ECO:0000256" key="1">
    <source>
        <dbReference type="ARBA" id="ARBA00004418"/>
    </source>
</evidence>
<evidence type="ECO:0000313" key="6">
    <source>
        <dbReference type="EMBL" id="PSH60424.1"/>
    </source>
</evidence>
<dbReference type="Proteomes" id="UP000241158">
    <property type="component" value="Unassembled WGS sequence"/>
</dbReference>
<reference evidence="7" key="1">
    <citation type="submission" date="2017-11" db="EMBL/GenBank/DDBJ databases">
        <authorList>
            <person name="Kuznetsova I."/>
            <person name="Sazanova A."/>
            <person name="Chirak E."/>
            <person name="Safronova V."/>
            <person name="Willems A."/>
        </authorList>
    </citation>
    <scope>NUCLEOTIDE SEQUENCE [LARGE SCALE GENOMIC DNA]</scope>
    <source>
        <strain evidence="7">PEPV15</strain>
    </source>
</reference>
<dbReference type="InterPro" id="IPR030678">
    <property type="entry name" value="Peptide/Ni-bd"/>
</dbReference>
<dbReference type="InterPro" id="IPR039424">
    <property type="entry name" value="SBP_5"/>
</dbReference>
<dbReference type="CDD" id="cd08517">
    <property type="entry name" value="PBP2_NikA_DppA_OppA_like_13"/>
    <property type="match status" value="1"/>
</dbReference>
<protein>
    <submittedName>
        <fullName evidence="6">ABC transporter substrate-binding protein</fullName>
    </submittedName>
</protein>
<keyword evidence="7" id="KW-1185">Reference proteome</keyword>
<comment type="similarity">
    <text evidence="2">Belongs to the bacterial solute-binding protein 5 family.</text>
</comment>
<dbReference type="PANTHER" id="PTHR30290">
    <property type="entry name" value="PERIPLASMIC BINDING COMPONENT OF ABC TRANSPORTER"/>
    <property type="match status" value="1"/>
</dbReference>
<dbReference type="Pfam" id="PF00496">
    <property type="entry name" value="SBP_bac_5"/>
    <property type="match status" value="1"/>
</dbReference>
<dbReference type="GO" id="GO:0030288">
    <property type="term" value="C:outer membrane-bounded periplasmic space"/>
    <property type="evidence" value="ECO:0007669"/>
    <property type="project" value="UniProtKB-ARBA"/>
</dbReference>
<dbReference type="SUPFAM" id="SSF53850">
    <property type="entry name" value="Periplasmic binding protein-like II"/>
    <property type="match status" value="1"/>
</dbReference>
<evidence type="ECO:0000256" key="4">
    <source>
        <dbReference type="SAM" id="SignalP"/>
    </source>
</evidence>
<feature type="domain" description="Solute-binding protein family 5" evidence="5">
    <location>
        <begin position="84"/>
        <end position="436"/>
    </location>
</feature>
<name>A0A2P7B1V4_9HYPH</name>
<dbReference type="PROSITE" id="PS51318">
    <property type="entry name" value="TAT"/>
    <property type="match status" value="1"/>
</dbReference>
<keyword evidence="3 4" id="KW-0732">Signal</keyword>
<dbReference type="AlphaFoldDB" id="A0A2P7B1V4"/>
<evidence type="ECO:0000259" key="5">
    <source>
        <dbReference type="Pfam" id="PF00496"/>
    </source>
</evidence>
<proteinExistence type="inferred from homology"/>
<dbReference type="OrthoDB" id="9803988at2"/>
<comment type="caution">
    <text evidence="6">The sequence shown here is derived from an EMBL/GenBank/DDBJ whole genome shotgun (WGS) entry which is preliminary data.</text>
</comment>
<accession>A0A2P7B1V4</accession>
<gene>
    <name evidence="6" type="ORF">CU100_07020</name>
</gene>
<dbReference type="GO" id="GO:0043190">
    <property type="term" value="C:ATP-binding cassette (ABC) transporter complex"/>
    <property type="evidence" value="ECO:0007669"/>
    <property type="project" value="InterPro"/>
</dbReference>
<dbReference type="PANTHER" id="PTHR30290:SF38">
    <property type="entry name" value="D,D-DIPEPTIDE-BINDING PERIPLASMIC PROTEIN DDPA-RELATED"/>
    <property type="match status" value="1"/>
</dbReference>
<dbReference type="GO" id="GO:0015833">
    <property type="term" value="P:peptide transport"/>
    <property type="evidence" value="ECO:0007669"/>
    <property type="project" value="TreeGrafter"/>
</dbReference>
<dbReference type="Gene3D" id="3.40.190.10">
    <property type="entry name" value="Periplasmic binding protein-like II"/>
    <property type="match status" value="1"/>
</dbReference>
<organism evidence="6 7">
    <name type="scientific">Phyllobacterium endophyticum</name>
    <dbReference type="NCBI Taxonomy" id="1149773"/>
    <lineage>
        <taxon>Bacteria</taxon>
        <taxon>Pseudomonadati</taxon>
        <taxon>Pseudomonadota</taxon>
        <taxon>Alphaproteobacteria</taxon>
        <taxon>Hyphomicrobiales</taxon>
        <taxon>Phyllobacteriaceae</taxon>
        <taxon>Phyllobacterium</taxon>
    </lineage>
</organism>
<dbReference type="InterPro" id="IPR000914">
    <property type="entry name" value="SBP_5_dom"/>
</dbReference>
<dbReference type="InterPro" id="IPR006311">
    <property type="entry name" value="TAT_signal"/>
</dbReference>
<dbReference type="Gene3D" id="3.10.105.10">
    <property type="entry name" value="Dipeptide-binding Protein, Domain 3"/>
    <property type="match status" value="1"/>
</dbReference>
<dbReference type="RefSeq" id="WP_106715739.1">
    <property type="nucleotide sequence ID" value="NZ_JACHXT010000004.1"/>
</dbReference>
<evidence type="ECO:0000256" key="2">
    <source>
        <dbReference type="ARBA" id="ARBA00005695"/>
    </source>
</evidence>
<feature type="chain" id="PRO_5015160987" evidence="4">
    <location>
        <begin position="21"/>
        <end position="538"/>
    </location>
</feature>